<proteinExistence type="inferred from homology"/>
<dbReference type="PANTHER" id="PTHR12001">
    <property type="entry name" value="GERANYLGERANYL PYROPHOSPHATE SYNTHASE"/>
    <property type="match status" value="1"/>
</dbReference>
<evidence type="ECO:0000256" key="3">
    <source>
        <dbReference type="ARBA" id="ARBA00022679"/>
    </source>
</evidence>
<dbReference type="PANTHER" id="PTHR12001:SF69">
    <property type="entry name" value="ALL TRANS-POLYPRENYL-DIPHOSPHATE SYNTHASE PDSS1"/>
    <property type="match status" value="1"/>
</dbReference>
<dbReference type="Gene3D" id="1.10.600.10">
    <property type="entry name" value="Farnesyl Diphosphate Synthase"/>
    <property type="match status" value="1"/>
</dbReference>
<dbReference type="EMBL" id="JBEPAZ010000047">
    <property type="protein sequence ID" value="MER6432785.1"/>
    <property type="molecule type" value="Genomic_DNA"/>
</dbReference>
<keyword evidence="8" id="KW-1185">Reference proteome</keyword>
<dbReference type="Pfam" id="PF00348">
    <property type="entry name" value="polyprenyl_synt"/>
    <property type="match status" value="1"/>
</dbReference>
<protein>
    <submittedName>
        <fullName evidence="7">Polyprenyl synthetase family protein</fullName>
    </submittedName>
</protein>
<comment type="caution">
    <text evidence="7">The sequence shown here is derived from an EMBL/GenBank/DDBJ whole genome shotgun (WGS) entry which is preliminary data.</text>
</comment>
<gene>
    <name evidence="7" type="ORF">ABT272_34420</name>
</gene>
<evidence type="ECO:0000256" key="6">
    <source>
        <dbReference type="RuleBase" id="RU004466"/>
    </source>
</evidence>
<dbReference type="CDD" id="cd00685">
    <property type="entry name" value="Trans_IPPS_HT"/>
    <property type="match status" value="1"/>
</dbReference>
<evidence type="ECO:0000256" key="4">
    <source>
        <dbReference type="ARBA" id="ARBA00022723"/>
    </source>
</evidence>
<sequence>MTGTVLALSGREAPAEVLACLTLPRARAERFEELLTDAALGPVPSLSAALSNTVRRTGKRLRPGLLMAFARAAGADSGPRMLRRAAAVELLHLASLVHDDLMDDATTRGGLPTLHRTHLAAGAVVGGDRLLAAAGLLLADAGPEAHRVWSAAFLEMCDGQALESAHRHRLIPPAEYLRQVRGKTAALMSAACVLGVLADRPQAPASAAADAAARYGTCLGVVFQIADDLMDVLSTSERWGKPVEHDVPQGVYTLPVLLAARAPGGEKLAGLLRPEATARDTAAAYGIVRRSGVTPALAVARAWAARAARTLDMAGFTGPLAADLGTLPARYLESVLAHAVPAAHERFVDVSGLKTLHALPPADRPALQPFDPAG</sequence>
<keyword evidence="5" id="KW-0460">Magnesium</keyword>
<keyword evidence="4" id="KW-0479">Metal-binding</keyword>
<evidence type="ECO:0000256" key="1">
    <source>
        <dbReference type="ARBA" id="ARBA00001946"/>
    </source>
</evidence>
<dbReference type="SFLD" id="SFLDS00005">
    <property type="entry name" value="Isoprenoid_Synthase_Type_I"/>
    <property type="match status" value="1"/>
</dbReference>
<evidence type="ECO:0000313" key="7">
    <source>
        <dbReference type="EMBL" id="MER6432785.1"/>
    </source>
</evidence>
<comment type="cofactor">
    <cofactor evidence="1">
        <name>Mg(2+)</name>
        <dbReference type="ChEBI" id="CHEBI:18420"/>
    </cofactor>
</comment>
<keyword evidence="3 6" id="KW-0808">Transferase</keyword>
<accession>A0ABV1UGJ7</accession>
<organism evidence="7 8">
    <name type="scientific">Streptomyces sp. 900105245</name>
    <dbReference type="NCBI Taxonomy" id="3154379"/>
    <lineage>
        <taxon>Bacteria</taxon>
        <taxon>Bacillati</taxon>
        <taxon>Actinomycetota</taxon>
        <taxon>Actinomycetes</taxon>
        <taxon>Kitasatosporales</taxon>
        <taxon>Streptomycetaceae</taxon>
        <taxon>Streptomyces</taxon>
    </lineage>
</organism>
<dbReference type="RefSeq" id="WP_352065262.1">
    <property type="nucleotide sequence ID" value="NZ_JBEPAZ010000047.1"/>
</dbReference>
<evidence type="ECO:0000256" key="2">
    <source>
        <dbReference type="ARBA" id="ARBA00006706"/>
    </source>
</evidence>
<evidence type="ECO:0000256" key="5">
    <source>
        <dbReference type="ARBA" id="ARBA00022842"/>
    </source>
</evidence>
<dbReference type="Proteomes" id="UP001470023">
    <property type="component" value="Unassembled WGS sequence"/>
</dbReference>
<dbReference type="SUPFAM" id="SSF48576">
    <property type="entry name" value="Terpenoid synthases"/>
    <property type="match status" value="1"/>
</dbReference>
<reference evidence="7 8" key="1">
    <citation type="submission" date="2024-06" db="EMBL/GenBank/DDBJ databases">
        <title>The Natural Products Discovery Center: Release of the First 8490 Sequenced Strains for Exploring Actinobacteria Biosynthetic Diversity.</title>
        <authorList>
            <person name="Kalkreuter E."/>
            <person name="Kautsar S.A."/>
            <person name="Yang D."/>
            <person name="Bader C.D."/>
            <person name="Teijaro C.N."/>
            <person name="Fluegel L."/>
            <person name="Davis C.M."/>
            <person name="Simpson J.R."/>
            <person name="Lauterbach L."/>
            <person name="Steele A.D."/>
            <person name="Gui C."/>
            <person name="Meng S."/>
            <person name="Li G."/>
            <person name="Viehrig K."/>
            <person name="Ye F."/>
            <person name="Su P."/>
            <person name="Kiefer A.F."/>
            <person name="Nichols A."/>
            <person name="Cepeda A.J."/>
            <person name="Yan W."/>
            <person name="Fan B."/>
            <person name="Jiang Y."/>
            <person name="Adhikari A."/>
            <person name="Zheng C.-J."/>
            <person name="Schuster L."/>
            <person name="Cowan T.M."/>
            <person name="Smanski M.J."/>
            <person name="Chevrette M.G."/>
            <person name="De Carvalho L.P.S."/>
            <person name="Shen B."/>
        </authorList>
    </citation>
    <scope>NUCLEOTIDE SEQUENCE [LARGE SCALE GENOMIC DNA]</scope>
    <source>
        <strain evidence="7 8">NPDC001166</strain>
    </source>
</reference>
<dbReference type="InterPro" id="IPR000092">
    <property type="entry name" value="Polyprenyl_synt"/>
</dbReference>
<dbReference type="PROSITE" id="PS00444">
    <property type="entry name" value="POLYPRENYL_SYNTHASE_2"/>
    <property type="match status" value="1"/>
</dbReference>
<evidence type="ECO:0000313" key="8">
    <source>
        <dbReference type="Proteomes" id="UP001470023"/>
    </source>
</evidence>
<name>A0ABV1UGJ7_9ACTN</name>
<comment type="similarity">
    <text evidence="2 6">Belongs to the FPP/GGPP synthase family.</text>
</comment>
<dbReference type="InterPro" id="IPR008949">
    <property type="entry name" value="Isoprenoid_synthase_dom_sf"/>
</dbReference>
<dbReference type="InterPro" id="IPR033749">
    <property type="entry name" value="Polyprenyl_synt_CS"/>
</dbReference>